<dbReference type="InterPro" id="IPR015919">
    <property type="entry name" value="Cadherin-like_sf"/>
</dbReference>
<dbReference type="SUPFAM" id="SSF49313">
    <property type="entry name" value="Cadherin-like"/>
    <property type="match status" value="4"/>
</dbReference>
<keyword evidence="1" id="KW-0732">Signal</keyword>
<feature type="chain" id="PRO_5045771638" evidence="1">
    <location>
        <begin position="23"/>
        <end position="1052"/>
    </location>
</feature>
<evidence type="ECO:0000256" key="1">
    <source>
        <dbReference type="SAM" id="SignalP"/>
    </source>
</evidence>
<evidence type="ECO:0000313" key="2">
    <source>
        <dbReference type="EMBL" id="MFC6645503.1"/>
    </source>
</evidence>
<evidence type="ECO:0000313" key="3">
    <source>
        <dbReference type="Proteomes" id="UP001596391"/>
    </source>
</evidence>
<name>A0ABW1ZBC8_9BACT</name>
<dbReference type="Proteomes" id="UP001596391">
    <property type="component" value="Unassembled WGS sequence"/>
</dbReference>
<organism evidence="2 3">
    <name type="scientific">Granulicella cerasi</name>
    <dbReference type="NCBI Taxonomy" id="741063"/>
    <lineage>
        <taxon>Bacteria</taxon>
        <taxon>Pseudomonadati</taxon>
        <taxon>Acidobacteriota</taxon>
        <taxon>Terriglobia</taxon>
        <taxon>Terriglobales</taxon>
        <taxon>Acidobacteriaceae</taxon>
        <taxon>Granulicella</taxon>
    </lineage>
</organism>
<keyword evidence="3" id="KW-1185">Reference proteome</keyword>
<comment type="caution">
    <text evidence="2">The sequence shown here is derived from an EMBL/GenBank/DDBJ whole genome shotgun (WGS) entry which is preliminary data.</text>
</comment>
<feature type="signal peptide" evidence="1">
    <location>
        <begin position="1"/>
        <end position="22"/>
    </location>
</feature>
<dbReference type="InterPro" id="IPR013783">
    <property type="entry name" value="Ig-like_fold"/>
</dbReference>
<dbReference type="Pfam" id="PF05345">
    <property type="entry name" value="He_PIG"/>
    <property type="match status" value="5"/>
</dbReference>
<dbReference type="EMBL" id="JBHSWI010000001">
    <property type="protein sequence ID" value="MFC6645503.1"/>
    <property type="molecule type" value="Genomic_DNA"/>
</dbReference>
<dbReference type="RefSeq" id="WP_263371870.1">
    <property type="nucleotide sequence ID" value="NZ_JAGSYD010000003.1"/>
</dbReference>
<accession>A0ABW1ZBC8</accession>
<dbReference type="PROSITE" id="PS51257">
    <property type="entry name" value="PROKAR_LIPOPROTEIN"/>
    <property type="match status" value="1"/>
</dbReference>
<dbReference type="CDD" id="cd11304">
    <property type="entry name" value="Cadherin_repeat"/>
    <property type="match status" value="1"/>
</dbReference>
<dbReference type="Gene3D" id="2.60.40.10">
    <property type="entry name" value="Immunoglobulins"/>
    <property type="match status" value="5"/>
</dbReference>
<dbReference type="PANTHER" id="PTHR37494:SF1">
    <property type="entry name" value="STAPHYLOCOCCUS AUREUS SURFACE PROTEIN A"/>
    <property type="match status" value="1"/>
</dbReference>
<proteinExistence type="predicted"/>
<gene>
    <name evidence="2" type="ORF">ACFQBQ_07860</name>
</gene>
<protein>
    <submittedName>
        <fullName evidence="2">Beta strand repeat-containing protein</fullName>
    </submittedName>
</protein>
<sequence length="1052" mass="103680">MRRAFRLLPLFVMALLAGCGNGNPIIYDTISPTPSVTLDAGQSATFTATVNNDASNAGVTWSVGSVGTLSAATSKTVVYTAPATITAATTSFVTAMPVANTLYAASTQINLSPALAFTTTALSNGTLGAAYNASILTTGGSGTVSYSIASGTLPTGLLLSAAGTLSGTPTAVGSFTFTVQAQDTASTPVAATKTFTIVVTAPQLLIATASISNGVTGKAYSQQLNASGGIAPYVWTITSGSLPAGLTLSAAGLISGAPTVTGSFTITVQVTDTEATPQTATKSLSFTVYSALNITTTTLPGGSLKNAYSQSLAATGGTPSYTWSVASGTLPAGLTLSTAGVLSGTPTTAASYTFSVQVADNSSPQQVATQQYTVQIVTSTLAITTTTLANATTGVSYSATLASSGGNAPVTWSLASGSTLPANLTLSSAGVISGTATTAGTYSFTVQASDSTPYTVSKQLSLQVVALAALTISTTTVPSGNIGSAYSTTLAATGGASPYTWSITSGALPQGLTLSTAGVLSGTPLNAGSFSFTAQVKDSQATAATTSRSYTLAIGTALASGTNNALLNGPYAMLLRGQSNSVATGAMPGVALIGSLKADGAGNLSGELQTNASSGVTSVLATTGTYTLGADNRGLMVLTNTQGTFVYSIAASNVQSSIARSLAVSEFDNASGAAGTTNLTGFAKYQTAASFNAAGLKGTYAFGLSGESPCAACASGVKLGPLAAVGTLTSDGTAVLSAGAMDAGAYGTSYSGITFTGIYASNSSTTGRGAMHLVLTGTSFAGAPVDFVYYIVNGNEFLWMSSDSHASSALLAGDAQLQTVTSYTAATLTGSMIGYEAQAANGDGSTTLPSATNAVLTRVAFASSGTATVAQDANRAGTLTSTSAASATYTTATNGRTVLGSQVLYPFAANAGFALDPASTTSYPALITYEAQTATSTLPPVLSGTFGAFTLASPAPATLSSGDFAWTLSTGGVNTSLNGTLTTTLDSSSPAGALALGTSNSLIYLEDTNGRITLNANGSSTVVGVAYAITASRAVSITASTAATPVVSVSQQ</sequence>
<dbReference type="PANTHER" id="PTHR37494">
    <property type="entry name" value="HEMAGGLUTININ"/>
    <property type="match status" value="1"/>
</dbReference>
<reference evidence="3" key="1">
    <citation type="journal article" date="2019" name="Int. J. Syst. Evol. Microbiol.">
        <title>The Global Catalogue of Microorganisms (GCM) 10K type strain sequencing project: providing services to taxonomists for standard genome sequencing and annotation.</title>
        <authorList>
            <consortium name="The Broad Institute Genomics Platform"/>
            <consortium name="The Broad Institute Genome Sequencing Center for Infectious Disease"/>
            <person name="Wu L."/>
            <person name="Ma J."/>
        </authorList>
    </citation>
    <scope>NUCLEOTIDE SEQUENCE [LARGE SCALE GENOMIC DNA]</scope>
    <source>
        <strain evidence="3">CGMCC 1.16026</strain>
    </source>
</reference>